<reference evidence="9" key="1">
    <citation type="submission" date="2018-07" db="EMBL/GenBank/DDBJ databases">
        <title>Streptacidiphilus bronchialis DSM 106435 chromosome.</title>
        <authorList>
            <person name="Batra D."/>
            <person name="Gulvik C.A."/>
        </authorList>
    </citation>
    <scope>NUCLEOTIDE SEQUENCE [LARGE SCALE GENOMIC DNA]</scope>
    <source>
        <strain evidence="9">DSM 106435</strain>
    </source>
</reference>
<protein>
    <recommendedName>
        <fullName evidence="10">Mevalonate kinase</fullName>
    </recommendedName>
</protein>
<dbReference type="InterPro" id="IPR036554">
    <property type="entry name" value="GHMP_kinase_C_sf"/>
</dbReference>
<dbReference type="PRINTS" id="PR00959">
    <property type="entry name" value="MEVGALKINASE"/>
</dbReference>
<gene>
    <name evidence="8" type="ORF">C7M71_010855</name>
</gene>
<dbReference type="GO" id="GO:0006012">
    <property type="term" value="P:galactose metabolic process"/>
    <property type="evidence" value="ECO:0007669"/>
    <property type="project" value="TreeGrafter"/>
</dbReference>
<dbReference type="PANTHER" id="PTHR10457:SF7">
    <property type="entry name" value="GALACTOKINASE-RELATED"/>
    <property type="match status" value="1"/>
</dbReference>
<keyword evidence="2" id="KW-0808">Transferase</keyword>
<dbReference type="GO" id="GO:0004335">
    <property type="term" value="F:galactokinase activity"/>
    <property type="evidence" value="ECO:0007669"/>
    <property type="project" value="TreeGrafter"/>
</dbReference>
<dbReference type="InterPro" id="IPR014721">
    <property type="entry name" value="Ribsml_uS5_D2-typ_fold_subgr"/>
</dbReference>
<evidence type="ECO:0000313" key="8">
    <source>
        <dbReference type="EMBL" id="AXI77861.1"/>
    </source>
</evidence>
<dbReference type="OrthoDB" id="4169288at2"/>
<evidence type="ECO:0000256" key="2">
    <source>
        <dbReference type="ARBA" id="ARBA00022679"/>
    </source>
</evidence>
<evidence type="ECO:0000256" key="3">
    <source>
        <dbReference type="ARBA" id="ARBA00022741"/>
    </source>
</evidence>
<comment type="similarity">
    <text evidence="1">Belongs to the GHMP kinase family. GalK subfamily.</text>
</comment>
<dbReference type="GO" id="GO:0005829">
    <property type="term" value="C:cytosol"/>
    <property type="evidence" value="ECO:0007669"/>
    <property type="project" value="TreeGrafter"/>
</dbReference>
<evidence type="ECO:0000313" key="9">
    <source>
        <dbReference type="Proteomes" id="UP000249340"/>
    </source>
</evidence>
<keyword evidence="3" id="KW-0547">Nucleotide-binding</keyword>
<dbReference type="EMBL" id="CP031264">
    <property type="protein sequence ID" value="AXI77861.1"/>
    <property type="molecule type" value="Genomic_DNA"/>
</dbReference>
<proteinExistence type="inferred from homology"/>
<dbReference type="Gene3D" id="3.30.230.10">
    <property type="match status" value="1"/>
</dbReference>
<dbReference type="InterPro" id="IPR020568">
    <property type="entry name" value="Ribosomal_Su5_D2-typ_SF"/>
</dbReference>
<evidence type="ECO:0000256" key="1">
    <source>
        <dbReference type="ARBA" id="ARBA00006566"/>
    </source>
</evidence>
<dbReference type="PANTHER" id="PTHR10457">
    <property type="entry name" value="MEVALONATE KINASE/GALACTOKINASE"/>
    <property type="match status" value="1"/>
</dbReference>
<keyword evidence="4" id="KW-0418">Kinase</keyword>
<evidence type="ECO:0000259" key="6">
    <source>
        <dbReference type="Pfam" id="PF00288"/>
    </source>
</evidence>
<dbReference type="InterPro" id="IPR006203">
    <property type="entry name" value="GHMP_knse_ATP-bd_CS"/>
</dbReference>
<dbReference type="GO" id="GO:0005524">
    <property type="term" value="F:ATP binding"/>
    <property type="evidence" value="ECO:0007669"/>
    <property type="project" value="UniProtKB-KW"/>
</dbReference>
<dbReference type="SUPFAM" id="SSF54211">
    <property type="entry name" value="Ribosomal protein S5 domain 2-like"/>
    <property type="match status" value="1"/>
</dbReference>
<keyword evidence="9" id="KW-1185">Reference proteome</keyword>
<dbReference type="AlphaFoldDB" id="A0A345SVV6"/>
<dbReference type="SUPFAM" id="SSF55060">
    <property type="entry name" value="GHMP Kinase, C-terminal domain"/>
    <property type="match status" value="1"/>
</dbReference>
<organism evidence="8 9">
    <name type="scientific">Peterkaempfera bronchialis</name>
    <dbReference type="NCBI Taxonomy" id="2126346"/>
    <lineage>
        <taxon>Bacteria</taxon>
        <taxon>Bacillati</taxon>
        <taxon>Actinomycetota</taxon>
        <taxon>Actinomycetes</taxon>
        <taxon>Kitasatosporales</taxon>
        <taxon>Streptomycetaceae</taxon>
        <taxon>Peterkaempfera</taxon>
    </lineage>
</organism>
<feature type="domain" description="GHMP kinase N-terminal" evidence="6">
    <location>
        <begin position="89"/>
        <end position="173"/>
    </location>
</feature>
<evidence type="ECO:0000256" key="4">
    <source>
        <dbReference type="ARBA" id="ARBA00022777"/>
    </source>
</evidence>
<dbReference type="InterPro" id="IPR006204">
    <property type="entry name" value="GHMP_kinase_N_dom"/>
</dbReference>
<evidence type="ECO:0008006" key="10">
    <source>
        <dbReference type="Google" id="ProtNLM"/>
    </source>
</evidence>
<dbReference type="RefSeq" id="WP_111489602.1">
    <property type="nucleotide sequence ID" value="NZ_CP031264.1"/>
</dbReference>
<accession>A0A345SVV6</accession>
<dbReference type="Pfam" id="PF08544">
    <property type="entry name" value="GHMP_kinases_C"/>
    <property type="match status" value="1"/>
</dbReference>
<keyword evidence="5" id="KW-0067">ATP-binding</keyword>
<dbReference type="Gene3D" id="3.30.70.890">
    <property type="entry name" value="GHMP kinase, C-terminal domain"/>
    <property type="match status" value="1"/>
</dbReference>
<dbReference type="Pfam" id="PF00288">
    <property type="entry name" value="GHMP_kinases_N"/>
    <property type="match status" value="1"/>
</dbReference>
<evidence type="ECO:0000256" key="5">
    <source>
        <dbReference type="ARBA" id="ARBA00022840"/>
    </source>
</evidence>
<evidence type="ECO:0000259" key="7">
    <source>
        <dbReference type="Pfam" id="PF08544"/>
    </source>
</evidence>
<feature type="domain" description="GHMP kinase C-terminal" evidence="7">
    <location>
        <begin position="251"/>
        <end position="315"/>
    </location>
</feature>
<dbReference type="Proteomes" id="UP000249340">
    <property type="component" value="Chromosome"/>
</dbReference>
<dbReference type="InterPro" id="IPR013750">
    <property type="entry name" value="GHMP_kinase_C_dom"/>
</dbReference>
<name>A0A345SVV6_9ACTN</name>
<dbReference type="PROSITE" id="PS00627">
    <property type="entry name" value="GHMP_KINASES_ATP"/>
    <property type="match status" value="1"/>
</dbReference>
<sequence length="349" mass="35804">MSTATVSRAVTASAPGRLCLAGESLDWMTGGSSVVAAMPLRTRVTAWRAHGSTALTLTSGSPLFRTRLIPAALAANGCYAGDALDHMQAAARVALRQRDLIAGTVLTAASDLPAGAGLSSSAALTLAVVMALDGLNGFPLDLEAVCERARQAEAGELSSGAGWMDFLACAHGGVNRVNAGAVPSVERIAPTLGIPVVVIDTLQRRTTAAVLASKRERFQAQEPGMVVYSREAGALVDAITAVLSSQAVDHWEVGRLLNAGQELLRDKVRCSTDLIDTCVQRVLSAGALGAKLSGSGHGGCLFALVPDDALTAVLKSVANLPVHALALPASEPHGLLSTLPLPRSRTTPA</sequence>
<dbReference type="KEGG" id="stri:C7M71_010855"/>